<keyword evidence="2" id="KW-1185">Reference proteome</keyword>
<comment type="caution">
    <text evidence="1">The sequence shown here is derived from an EMBL/GenBank/DDBJ whole genome shotgun (WGS) entry which is preliminary data.</text>
</comment>
<dbReference type="GO" id="GO:0006644">
    <property type="term" value="P:phospholipid metabolic process"/>
    <property type="evidence" value="ECO:0007669"/>
    <property type="project" value="TreeGrafter"/>
</dbReference>
<reference evidence="1 2" key="1">
    <citation type="submission" date="2024-01" db="EMBL/GenBank/DDBJ databases">
        <title>The genome of the rayed Mediterranean limpet Patella caerulea (Linnaeus, 1758).</title>
        <authorList>
            <person name="Anh-Thu Weber A."/>
            <person name="Halstead-Nussloch G."/>
        </authorList>
    </citation>
    <scope>NUCLEOTIDE SEQUENCE [LARGE SCALE GENOMIC DNA]</scope>
    <source>
        <strain evidence="1">AATW-2023a</strain>
        <tissue evidence="1">Whole specimen</tissue>
    </source>
</reference>
<dbReference type="AlphaFoldDB" id="A0AAN8PE25"/>
<proteinExistence type="predicted"/>
<dbReference type="PANTHER" id="PTHR21325:SF31">
    <property type="entry name" value="GH22081P-RELATED"/>
    <property type="match status" value="1"/>
</dbReference>
<sequence>MLLSQGHEEERYRAMLEKTLRLLQANLPRTIVNLVEVLNVEIAKDLNEGLLCSILHYALCPCAAFPKTAQNEADLKNLTNIYQQVVKNITTAGQFDTKDDFTVVDQPFFRNTYLPTKGSDEPDFSYVSPDCFHLSEKSHSIAATALWNNMVK</sequence>
<dbReference type="InterPro" id="IPR001087">
    <property type="entry name" value="GDSL"/>
</dbReference>
<evidence type="ECO:0000313" key="2">
    <source>
        <dbReference type="Proteomes" id="UP001347796"/>
    </source>
</evidence>
<gene>
    <name evidence="1" type="ORF">SNE40_017404</name>
</gene>
<dbReference type="Proteomes" id="UP001347796">
    <property type="component" value="Unassembled WGS sequence"/>
</dbReference>
<protein>
    <recommendedName>
        <fullName evidence="3">Phospholipase B1, membrane-associated</fullName>
    </recommendedName>
</protein>
<evidence type="ECO:0000313" key="1">
    <source>
        <dbReference type="EMBL" id="KAK6174059.1"/>
    </source>
</evidence>
<dbReference type="GO" id="GO:0004620">
    <property type="term" value="F:phospholipase activity"/>
    <property type="evidence" value="ECO:0007669"/>
    <property type="project" value="InterPro"/>
</dbReference>
<accession>A0AAN8PE25</accession>
<dbReference type="EMBL" id="JAZGQO010000011">
    <property type="protein sequence ID" value="KAK6174059.1"/>
    <property type="molecule type" value="Genomic_DNA"/>
</dbReference>
<dbReference type="InterPro" id="IPR038885">
    <property type="entry name" value="PLB1"/>
</dbReference>
<name>A0AAN8PE25_PATCE</name>
<evidence type="ECO:0008006" key="3">
    <source>
        <dbReference type="Google" id="ProtNLM"/>
    </source>
</evidence>
<dbReference type="Pfam" id="PF00657">
    <property type="entry name" value="Lipase_GDSL"/>
    <property type="match status" value="1"/>
</dbReference>
<organism evidence="1 2">
    <name type="scientific">Patella caerulea</name>
    <name type="common">Rayed Mediterranean limpet</name>
    <dbReference type="NCBI Taxonomy" id="87958"/>
    <lineage>
        <taxon>Eukaryota</taxon>
        <taxon>Metazoa</taxon>
        <taxon>Spiralia</taxon>
        <taxon>Lophotrochozoa</taxon>
        <taxon>Mollusca</taxon>
        <taxon>Gastropoda</taxon>
        <taxon>Patellogastropoda</taxon>
        <taxon>Patelloidea</taxon>
        <taxon>Patellidae</taxon>
        <taxon>Patella</taxon>
    </lineage>
</organism>
<dbReference type="PANTHER" id="PTHR21325">
    <property type="entry name" value="PHOSPHOLIPASE B, PLB1"/>
    <property type="match status" value="1"/>
</dbReference>